<feature type="transmembrane region" description="Helical" evidence="1">
    <location>
        <begin position="12"/>
        <end position="33"/>
    </location>
</feature>
<keyword evidence="1" id="KW-1133">Transmembrane helix</keyword>
<keyword evidence="1" id="KW-0812">Transmembrane</keyword>
<keyword evidence="3" id="KW-1185">Reference proteome</keyword>
<sequence length="150" mass="17071">MGSRQFPRTIFWLVWAVALVPLLVASLSFFSGWRPDQQISQGELYQPGVRLEDLRLSEYQVEGSWQLILLVGQQCNTECLNWQSLLPGLHTSLGKDRDRLRLQQIKTGQLPNSLLLADPRGFMVARYDLSLPPQAVLKDLKRLLKLSKVG</sequence>
<dbReference type="AlphaFoldDB" id="A0A7R6STU4"/>
<dbReference type="RefSeq" id="WP_019623192.1">
    <property type="nucleotide sequence ID" value="NZ_AP014545.1"/>
</dbReference>
<dbReference type="KEGG" id="ajp:AMJAP_3046"/>
<name>A0A7R6STU4_9GAMM</name>
<proteinExistence type="predicted"/>
<gene>
    <name evidence="2" type="ORF">AMJAP_3046</name>
</gene>
<dbReference type="OrthoDB" id="9785445at2"/>
<evidence type="ECO:0000256" key="1">
    <source>
        <dbReference type="SAM" id="Phobius"/>
    </source>
</evidence>
<dbReference type="EMBL" id="AP014545">
    <property type="protein sequence ID" value="BBB27631.1"/>
    <property type="molecule type" value="Genomic_DNA"/>
</dbReference>
<dbReference type="Proteomes" id="UP000595663">
    <property type="component" value="Chromosome"/>
</dbReference>
<keyword evidence="1" id="KW-0472">Membrane</keyword>
<accession>A0A7R6STU4</accession>
<evidence type="ECO:0008006" key="4">
    <source>
        <dbReference type="Google" id="ProtNLM"/>
    </source>
</evidence>
<organism evidence="2 3">
    <name type="scientific">Amphritea japonica ATCC BAA-1530</name>
    <dbReference type="NCBI Taxonomy" id="1278309"/>
    <lineage>
        <taxon>Bacteria</taxon>
        <taxon>Pseudomonadati</taxon>
        <taxon>Pseudomonadota</taxon>
        <taxon>Gammaproteobacteria</taxon>
        <taxon>Oceanospirillales</taxon>
        <taxon>Oceanospirillaceae</taxon>
        <taxon>Amphritea</taxon>
    </lineage>
</organism>
<reference evidence="2 3" key="1">
    <citation type="journal article" date="2008" name="Int. J. Syst. Evol. Microbiol.">
        <title>Amphritea japonica sp. nov. and Amphritea balenae sp. nov., isolated from the sediment adjacent to sperm whale carcasses off Kagoshima, Japan.</title>
        <authorList>
            <person name="Miyazaki M."/>
            <person name="Nogi Y."/>
            <person name="Fujiwara Y."/>
            <person name="Kawato M."/>
            <person name="Nagahama T."/>
            <person name="Kubokawa K."/>
            <person name="Horikoshi K."/>
        </authorList>
    </citation>
    <scope>NUCLEOTIDE SEQUENCE [LARGE SCALE GENOMIC DNA]</scope>
    <source>
        <strain evidence="2 3">ATCC BAA-1530</strain>
    </source>
</reference>
<evidence type="ECO:0000313" key="3">
    <source>
        <dbReference type="Proteomes" id="UP000595663"/>
    </source>
</evidence>
<evidence type="ECO:0000313" key="2">
    <source>
        <dbReference type="EMBL" id="BBB27631.1"/>
    </source>
</evidence>
<protein>
    <recommendedName>
        <fullName evidence="4">Thioredoxin domain-containing protein</fullName>
    </recommendedName>
</protein>